<protein>
    <recommendedName>
        <fullName evidence="3">Chloramphenicol phosphotransferase</fullName>
    </recommendedName>
</protein>
<name>A0ABP4SKQ0_9ACTN</name>
<reference evidence="2" key="1">
    <citation type="journal article" date="2019" name="Int. J. Syst. Evol. Microbiol.">
        <title>The Global Catalogue of Microorganisms (GCM) 10K type strain sequencing project: providing services to taxonomists for standard genome sequencing and annotation.</title>
        <authorList>
            <consortium name="The Broad Institute Genomics Platform"/>
            <consortium name="The Broad Institute Genome Sequencing Center for Infectious Disease"/>
            <person name="Wu L."/>
            <person name="Ma J."/>
        </authorList>
    </citation>
    <scope>NUCLEOTIDE SEQUENCE [LARGE SCALE GENOMIC DNA]</scope>
    <source>
        <strain evidence="2">JCM 14307</strain>
    </source>
</reference>
<dbReference type="PIRSF" id="PIRSF007531">
    <property type="entry name" value="CPT"/>
    <property type="match status" value="1"/>
</dbReference>
<dbReference type="InterPro" id="IPR027417">
    <property type="entry name" value="P-loop_NTPase"/>
</dbReference>
<dbReference type="SUPFAM" id="SSF52540">
    <property type="entry name" value="P-loop containing nucleoside triphosphate hydrolases"/>
    <property type="match status" value="1"/>
</dbReference>
<evidence type="ECO:0000313" key="1">
    <source>
        <dbReference type="EMBL" id="GAA1674461.1"/>
    </source>
</evidence>
<dbReference type="Pfam" id="PF07931">
    <property type="entry name" value="CPT"/>
    <property type="match status" value="1"/>
</dbReference>
<dbReference type="Proteomes" id="UP001500280">
    <property type="component" value="Unassembled WGS sequence"/>
</dbReference>
<dbReference type="InterPro" id="IPR012853">
    <property type="entry name" value="CPT"/>
</dbReference>
<organism evidence="1 2">
    <name type="scientific">Kribbella yunnanensis</name>
    <dbReference type="NCBI Taxonomy" id="190194"/>
    <lineage>
        <taxon>Bacteria</taxon>
        <taxon>Bacillati</taxon>
        <taxon>Actinomycetota</taxon>
        <taxon>Actinomycetes</taxon>
        <taxon>Propionibacteriales</taxon>
        <taxon>Kribbellaceae</taxon>
        <taxon>Kribbella</taxon>
    </lineage>
</organism>
<gene>
    <name evidence="1" type="ORF">GCM10009745_16910</name>
</gene>
<keyword evidence="2" id="KW-1185">Reference proteome</keyword>
<accession>A0ABP4SKQ0</accession>
<comment type="caution">
    <text evidence="1">The sequence shown here is derived from an EMBL/GenBank/DDBJ whole genome shotgun (WGS) entry which is preliminary data.</text>
</comment>
<sequence>MVSGRLIALIGTSSAGKSSTAKQLQLVLPEPYLLVGLDHFYDMFPSDWGGHRGGPGPGFWQETLTDPDGKPRIVTHYGEAGRRMFEGMRAAVLALLDAGNHVILDEMPVDASIMPAWRRALHGRAVYWISVEAPLEVIEAREPERNHGRHLGNARGHFGLGLEGHFDLRLDSAALTPEERAAAVVAAAEAYGFLSRGRGSGSSLGEAAG</sequence>
<evidence type="ECO:0008006" key="3">
    <source>
        <dbReference type="Google" id="ProtNLM"/>
    </source>
</evidence>
<proteinExistence type="predicted"/>
<dbReference type="EMBL" id="BAAANF010000004">
    <property type="protein sequence ID" value="GAA1674461.1"/>
    <property type="molecule type" value="Genomic_DNA"/>
</dbReference>
<evidence type="ECO:0000313" key="2">
    <source>
        <dbReference type="Proteomes" id="UP001500280"/>
    </source>
</evidence>
<dbReference type="Gene3D" id="3.40.50.300">
    <property type="entry name" value="P-loop containing nucleotide triphosphate hydrolases"/>
    <property type="match status" value="1"/>
</dbReference>